<keyword evidence="4" id="KW-1185">Reference proteome</keyword>
<protein>
    <recommendedName>
        <fullName evidence="2">WSC domain-containing protein</fullName>
    </recommendedName>
</protein>
<reference evidence="3 4" key="1">
    <citation type="submission" date="2015-01" db="EMBL/GenBank/DDBJ databases">
        <title>The Genome Sequence of Capronia semiimmersa CBS27337.</title>
        <authorList>
            <consortium name="The Broad Institute Genomics Platform"/>
            <person name="Cuomo C."/>
            <person name="de Hoog S."/>
            <person name="Gorbushina A."/>
            <person name="Stielow B."/>
            <person name="Teixiera M."/>
            <person name="Abouelleil A."/>
            <person name="Chapman S.B."/>
            <person name="Priest M."/>
            <person name="Young S.K."/>
            <person name="Wortman J."/>
            <person name="Nusbaum C."/>
            <person name="Birren B."/>
        </authorList>
    </citation>
    <scope>NUCLEOTIDE SEQUENCE [LARGE SCALE GENOMIC DNA]</scope>
    <source>
        <strain evidence="3 4">CBS 27337</strain>
    </source>
</reference>
<dbReference type="EMBL" id="KN846961">
    <property type="protein sequence ID" value="KIW64057.1"/>
    <property type="molecule type" value="Genomic_DNA"/>
</dbReference>
<proteinExistence type="predicted"/>
<dbReference type="InterPro" id="IPR002889">
    <property type="entry name" value="WSC_carb-bd"/>
</dbReference>
<keyword evidence="1" id="KW-0732">Signal</keyword>
<name>A0A0D2DPC7_9EURO</name>
<dbReference type="Pfam" id="PF01822">
    <property type="entry name" value="WSC"/>
    <property type="match status" value="1"/>
</dbReference>
<feature type="chain" id="PRO_5002240570" description="WSC domain-containing protein" evidence="1">
    <location>
        <begin position="29"/>
        <end position="166"/>
    </location>
</feature>
<organism evidence="3 4">
    <name type="scientific">Phialophora macrospora</name>
    <dbReference type="NCBI Taxonomy" id="1851006"/>
    <lineage>
        <taxon>Eukaryota</taxon>
        <taxon>Fungi</taxon>
        <taxon>Dikarya</taxon>
        <taxon>Ascomycota</taxon>
        <taxon>Pezizomycotina</taxon>
        <taxon>Eurotiomycetes</taxon>
        <taxon>Chaetothyriomycetidae</taxon>
        <taxon>Chaetothyriales</taxon>
        <taxon>Herpotrichiellaceae</taxon>
        <taxon>Phialophora</taxon>
    </lineage>
</organism>
<evidence type="ECO:0000313" key="4">
    <source>
        <dbReference type="Proteomes" id="UP000054266"/>
    </source>
</evidence>
<sequence length="166" mass="17732">MTWPILHAVTEVLLLISLFVLLAPPVLAQSFAPTSASGPVPIYSLPTDAAANAETISSPNSIIPLGCYSQSDPLESQGDYVFQSSGRCRAVCQRLDKPVMATTGGTTCYCGDGFPALDSEVDMRNCNVSCGGYSLQTCGGVGFWQVYLIGWMDRGVGDLRQQWQQG</sequence>
<dbReference type="Proteomes" id="UP000054266">
    <property type="component" value="Unassembled WGS sequence"/>
</dbReference>
<evidence type="ECO:0000259" key="2">
    <source>
        <dbReference type="PROSITE" id="PS51212"/>
    </source>
</evidence>
<evidence type="ECO:0000313" key="3">
    <source>
        <dbReference type="EMBL" id="KIW64057.1"/>
    </source>
</evidence>
<gene>
    <name evidence="3" type="ORF">PV04_09017</name>
</gene>
<dbReference type="PROSITE" id="PS51212">
    <property type="entry name" value="WSC"/>
    <property type="match status" value="1"/>
</dbReference>
<dbReference type="SMART" id="SM00321">
    <property type="entry name" value="WSC"/>
    <property type="match status" value="1"/>
</dbReference>
<dbReference type="STRING" id="5601.A0A0D2DPC7"/>
<evidence type="ECO:0000256" key="1">
    <source>
        <dbReference type="SAM" id="SignalP"/>
    </source>
</evidence>
<dbReference type="AlphaFoldDB" id="A0A0D2DPC7"/>
<dbReference type="HOGENOM" id="CLU_136312_0_0_1"/>
<feature type="domain" description="WSC" evidence="2">
    <location>
        <begin position="61"/>
        <end position="150"/>
    </location>
</feature>
<feature type="signal peptide" evidence="1">
    <location>
        <begin position="1"/>
        <end position="28"/>
    </location>
</feature>
<accession>A0A0D2DPC7</accession>